<evidence type="ECO:0000313" key="3">
    <source>
        <dbReference type="Proteomes" id="UP000249799"/>
    </source>
</evidence>
<feature type="signal peptide" evidence="1">
    <location>
        <begin position="1"/>
        <end position="29"/>
    </location>
</feature>
<evidence type="ECO:0008006" key="4">
    <source>
        <dbReference type="Google" id="ProtNLM"/>
    </source>
</evidence>
<evidence type="ECO:0000313" key="2">
    <source>
        <dbReference type="EMBL" id="AWV90273.1"/>
    </source>
</evidence>
<dbReference type="KEGG" id="bsed:DN745_13405"/>
<gene>
    <name evidence="2" type="ORF">DN745_13405</name>
</gene>
<dbReference type="AlphaFoldDB" id="A0A2Z4FMV7"/>
<dbReference type="Proteomes" id="UP000249799">
    <property type="component" value="Chromosome"/>
</dbReference>
<reference evidence="2 3" key="1">
    <citation type="submission" date="2018-06" db="EMBL/GenBank/DDBJ databases">
        <title>Lujinxingia sediminis gen. nov. sp. nov., a new facultative anaerobic member of the class Deltaproteobacteria, and proposal of Lujinxingaceae fam. nov.</title>
        <authorList>
            <person name="Guo L.-Y."/>
            <person name="Li C.-M."/>
            <person name="Wang S."/>
            <person name="Du Z.-J."/>
        </authorList>
    </citation>
    <scope>NUCLEOTIDE SEQUENCE [LARGE SCALE GENOMIC DNA]</scope>
    <source>
        <strain evidence="2 3">FA350</strain>
    </source>
</reference>
<dbReference type="OrthoDB" id="2479530at2"/>
<evidence type="ECO:0000256" key="1">
    <source>
        <dbReference type="SAM" id="SignalP"/>
    </source>
</evidence>
<proteinExistence type="predicted"/>
<keyword evidence="1" id="KW-0732">Signal</keyword>
<accession>A0A2Z4FMV7</accession>
<dbReference type="InterPro" id="IPR032466">
    <property type="entry name" value="Metal_Hydrolase"/>
</dbReference>
<feature type="chain" id="PRO_5016424874" description="Peptidase M19" evidence="1">
    <location>
        <begin position="30"/>
        <end position="768"/>
    </location>
</feature>
<keyword evidence="3" id="KW-1185">Reference proteome</keyword>
<dbReference type="Gene3D" id="3.20.20.140">
    <property type="entry name" value="Metal-dependent hydrolases"/>
    <property type="match status" value="1"/>
</dbReference>
<dbReference type="SUPFAM" id="SSF51556">
    <property type="entry name" value="Metallo-dependent hydrolases"/>
    <property type="match status" value="1"/>
</dbReference>
<name>A0A2Z4FMV7_9DELT</name>
<sequence length="768" mass="84081">MELLNMNYFARAAMLPLCALLFVACSDDATSQDEPIIEAPANPGNDGIYGFVDGCFSMDAREAGSVESRFLQVSAEGDGFAFATHAQEDAAPFFMKASDLGTYLFYDADGRYLVVEDAAQFKGFERKDSLLSDIKTLDDDYLPGAQWELEVSAKDDTRFQVRHLKSGHYLTGEGLVEDAQDADVITLYPAEGCAEFPELSVDAEGEVRTEKFDDGSVFGVVETHSHILSNFGFGGGGIFHGSAFHPLGVEHALGSCEMFHGVDGRKDLFGFGYDKGDDLASASLIGALATGILPEFNHHTDGYPTFTDWPSAHDSSTHQTEYYKWLERARLGGLRLIVQHATTNSKICELLAGDGVQPIRYPCNDMVAVDRIFEETRRMERYIDAQAGGPGEGWFRIVESPEHAREVINEGKMAVLLGIETSNLFDCLLTPYLGIGRCTEEDVVEALDYYYEQGVRAIFPVHKYDNGFSAGDGHRGIIELGNFIQTGHHSNFTLDCPDVPARFDHGDVQFGGLNEPRADYFAAPYFDMSAFGEAPFDTLKPHIGILAQGPLVGDYCQSAGLTDLGEFLIHELMKRGMIIEIDHLPRRSYQRAFEILSENDYPASGSHGGDNNGELYALGGVSKFNFGACADPNEPGTRVADMERRLGLMADAGVFEAIGFGFDLNGFAGAPGPRFGEKSVCAEQQSNPITYPFASFDGGVTFTEPKVGERVIDFNTEGLAHIGMLPELIEDVRRDGVTDAQLEPLFKSAEGYLRMWEKSIQRGAALSE</sequence>
<organism evidence="2 3">
    <name type="scientific">Bradymonas sediminis</name>
    <dbReference type="NCBI Taxonomy" id="1548548"/>
    <lineage>
        <taxon>Bacteria</taxon>
        <taxon>Deltaproteobacteria</taxon>
        <taxon>Bradymonadales</taxon>
        <taxon>Bradymonadaceae</taxon>
        <taxon>Bradymonas</taxon>
    </lineage>
</organism>
<dbReference type="EMBL" id="CP030032">
    <property type="protein sequence ID" value="AWV90273.1"/>
    <property type="molecule type" value="Genomic_DNA"/>
</dbReference>
<protein>
    <recommendedName>
        <fullName evidence="4">Peptidase M19</fullName>
    </recommendedName>
</protein>